<comment type="caution">
    <text evidence="1">The sequence shown here is derived from an EMBL/GenBank/DDBJ whole genome shotgun (WGS) entry which is preliminary data.</text>
</comment>
<sequence>MNKWIATLLRQIVTQMSPAIRTALVDFVNNLDEAAQKTDNPWDDVAVGLLKLVLLIE</sequence>
<organism evidence="1">
    <name type="scientific">marine sediment metagenome</name>
    <dbReference type="NCBI Taxonomy" id="412755"/>
    <lineage>
        <taxon>unclassified sequences</taxon>
        <taxon>metagenomes</taxon>
        <taxon>ecological metagenomes</taxon>
    </lineage>
</organism>
<gene>
    <name evidence="1" type="ORF">LCGC14_1095240</name>
</gene>
<accession>A0A0F9PUA3</accession>
<name>A0A0F9PUA3_9ZZZZ</name>
<evidence type="ECO:0000313" key="1">
    <source>
        <dbReference type="EMBL" id="KKN04656.1"/>
    </source>
</evidence>
<dbReference type="EMBL" id="LAZR01004892">
    <property type="protein sequence ID" value="KKN04656.1"/>
    <property type="molecule type" value="Genomic_DNA"/>
</dbReference>
<reference evidence="1" key="1">
    <citation type="journal article" date="2015" name="Nature">
        <title>Complex archaea that bridge the gap between prokaryotes and eukaryotes.</title>
        <authorList>
            <person name="Spang A."/>
            <person name="Saw J.H."/>
            <person name="Jorgensen S.L."/>
            <person name="Zaremba-Niedzwiedzka K."/>
            <person name="Martijn J."/>
            <person name="Lind A.E."/>
            <person name="van Eijk R."/>
            <person name="Schleper C."/>
            <person name="Guy L."/>
            <person name="Ettema T.J."/>
        </authorList>
    </citation>
    <scope>NUCLEOTIDE SEQUENCE</scope>
</reference>
<proteinExistence type="predicted"/>
<protein>
    <submittedName>
        <fullName evidence="1">Uncharacterized protein</fullName>
    </submittedName>
</protein>
<dbReference type="AlphaFoldDB" id="A0A0F9PUA3"/>